<evidence type="ECO:0000256" key="6">
    <source>
        <dbReference type="ARBA" id="ARBA00023136"/>
    </source>
</evidence>
<feature type="transmembrane region" description="Helical" evidence="7">
    <location>
        <begin position="90"/>
        <end position="109"/>
    </location>
</feature>
<comment type="caution">
    <text evidence="9">The sequence shown here is derived from an EMBL/GenBank/DDBJ whole genome shotgun (WGS) entry which is preliminary data.</text>
</comment>
<dbReference type="InterPro" id="IPR000515">
    <property type="entry name" value="MetI-like"/>
</dbReference>
<organism evidence="9 10">
    <name type="scientific">Pseudoneobacillus rhizosphaerae</name>
    <dbReference type="NCBI Taxonomy" id="2880968"/>
    <lineage>
        <taxon>Bacteria</taxon>
        <taxon>Bacillati</taxon>
        <taxon>Bacillota</taxon>
        <taxon>Bacilli</taxon>
        <taxon>Bacillales</taxon>
        <taxon>Bacillaceae</taxon>
        <taxon>Pseudoneobacillus</taxon>
    </lineage>
</organism>
<dbReference type="Proteomes" id="UP000789845">
    <property type="component" value="Unassembled WGS sequence"/>
</dbReference>
<dbReference type="AlphaFoldDB" id="A0A9C7GCB0"/>
<sequence>MILTKKIVKSVITWLIASLFIIVIILMPRDVTYDTTEAGVFQDAHYVYSFEKHMQSFKDFFTFIKENKSLGNYNSYYTIEDILVESIPKSFMIVLLALLLGFIFGLFKGMIDYRLSISSRWTIFGKGSTWFFLSIPDFFIVISLQLGLMFLYDIGLFPYVDVFGSDKVDNFIMAIIYLMIYPLFYISKVVSTCFEAEERKDYIRTARSKGISYNKILYLHVLWNCWITILTNLSTISLYMLSNLFIIEKFMGYKGAGYYFFSAVTPGAMVYVGGGRDLGLANMAIAFTLIFTLFILIVHIISHISIYILDKKRMGETA</sequence>
<feature type="transmembrane region" description="Helical" evidence="7">
    <location>
        <begin position="171"/>
        <end position="196"/>
    </location>
</feature>
<dbReference type="CDD" id="cd06261">
    <property type="entry name" value="TM_PBP2"/>
    <property type="match status" value="1"/>
</dbReference>
<keyword evidence="4 7" id="KW-0812">Transmembrane</keyword>
<feature type="transmembrane region" description="Helical" evidence="7">
    <location>
        <begin position="217"/>
        <end position="241"/>
    </location>
</feature>
<evidence type="ECO:0000256" key="5">
    <source>
        <dbReference type="ARBA" id="ARBA00022989"/>
    </source>
</evidence>
<evidence type="ECO:0000256" key="1">
    <source>
        <dbReference type="ARBA" id="ARBA00004651"/>
    </source>
</evidence>
<feature type="transmembrane region" description="Helical" evidence="7">
    <location>
        <begin position="130"/>
        <end position="151"/>
    </location>
</feature>
<dbReference type="GO" id="GO:0055085">
    <property type="term" value="P:transmembrane transport"/>
    <property type="evidence" value="ECO:0007669"/>
    <property type="project" value="InterPro"/>
</dbReference>
<evidence type="ECO:0000256" key="4">
    <source>
        <dbReference type="ARBA" id="ARBA00022692"/>
    </source>
</evidence>
<dbReference type="EMBL" id="CAKJTG010000021">
    <property type="protein sequence ID" value="CAG9609608.1"/>
    <property type="molecule type" value="Genomic_DNA"/>
</dbReference>
<keyword evidence="3" id="KW-1003">Cell membrane</keyword>
<dbReference type="PANTHER" id="PTHR30465">
    <property type="entry name" value="INNER MEMBRANE ABC TRANSPORTER"/>
    <property type="match status" value="1"/>
</dbReference>
<comment type="similarity">
    <text evidence="7">Belongs to the binding-protein-dependent transport system permease family.</text>
</comment>
<evidence type="ECO:0000259" key="8">
    <source>
        <dbReference type="PROSITE" id="PS50928"/>
    </source>
</evidence>
<gene>
    <name evidence="9" type="ORF">NEOCIP111885_03351</name>
</gene>
<keyword evidence="6 7" id="KW-0472">Membrane</keyword>
<dbReference type="GO" id="GO:0005886">
    <property type="term" value="C:plasma membrane"/>
    <property type="evidence" value="ECO:0007669"/>
    <property type="project" value="UniProtKB-SubCell"/>
</dbReference>
<keyword evidence="2 7" id="KW-0813">Transport</keyword>
<name>A0A9C7GCB0_9BACI</name>
<dbReference type="PROSITE" id="PS50928">
    <property type="entry name" value="ABC_TM1"/>
    <property type="match status" value="1"/>
</dbReference>
<evidence type="ECO:0000256" key="7">
    <source>
        <dbReference type="RuleBase" id="RU363032"/>
    </source>
</evidence>
<proteinExistence type="inferred from homology"/>
<protein>
    <recommendedName>
        <fullName evidence="8">ABC transmembrane type-1 domain-containing protein</fullName>
    </recommendedName>
</protein>
<accession>A0A9C7GCB0</accession>
<keyword evidence="5 7" id="KW-1133">Transmembrane helix</keyword>
<feature type="domain" description="ABC transmembrane type-1" evidence="8">
    <location>
        <begin position="87"/>
        <end position="302"/>
    </location>
</feature>
<keyword evidence="10" id="KW-1185">Reference proteome</keyword>
<feature type="transmembrane region" description="Helical" evidence="7">
    <location>
        <begin position="256"/>
        <end position="273"/>
    </location>
</feature>
<dbReference type="SUPFAM" id="SSF161098">
    <property type="entry name" value="MetI-like"/>
    <property type="match status" value="1"/>
</dbReference>
<dbReference type="RefSeq" id="WP_230497841.1">
    <property type="nucleotide sequence ID" value="NZ_CAKJTG010000021.1"/>
</dbReference>
<feature type="transmembrane region" description="Helical" evidence="7">
    <location>
        <begin position="285"/>
        <end position="309"/>
    </location>
</feature>
<feature type="transmembrane region" description="Helical" evidence="7">
    <location>
        <begin position="7"/>
        <end position="27"/>
    </location>
</feature>
<dbReference type="Gene3D" id="1.10.3720.10">
    <property type="entry name" value="MetI-like"/>
    <property type="match status" value="1"/>
</dbReference>
<evidence type="ECO:0000256" key="2">
    <source>
        <dbReference type="ARBA" id="ARBA00022448"/>
    </source>
</evidence>
<dbReference type="InterPro" id="IPR035906">
    <property type="entry name" value="MetI-like_sf"/>
</dbReference>
<reference evidence="9" key="1">
    <citation type="submission" date="2021-10" db="EMBL/GenBank/DDBJ databases">
        <authorList>
            <person name="Criscuolo A."/>
        </authorList>
    </citation>
    <scope>NUCLEOTIDE SEQUENCE</scope>
    <source>
        <strain evidence="9">CIP111885</strain>
    </source>
</reference>
<dbReference type="PANTHER" id="PTHR30465:SF0">
    <property type="entry name" value="OLIGOPEPTIDE TRANSPORT SYSTEM PERMEASE PROTEIN APPB"/>
    <property type="match status" value="1"/>
</dbReference>
<evidence type="ECO:0000313" key="10">
    <source>
        <dbReference type="Proteomes" id="UP000789845"/>
    </source>
</evidence>
<evidence type="ECO:0000313" key="9">
    <source>
        <dbReference type="EMBL" id="CAG9609608.1"/>
    </source>
</evidence>
<comment type="subcellular location">
    <subcellularLocation>
        <location evidence="1 7">Cell membrane</location>
        <topology evidence="1 7">Multi-pass membrane protein</topology>
    </subcellularLocation>
</comment>
<dbReference type="Pfam" id="PF00528">
    <property type="entry name" value="BPD_transp_1"/>
    <property type="match status" value="1"/>
</dbReference>
<evidence type="ECO:0000256" key="3">
    <source>
        <dbReference type="ARBA" id="ARBA00022475"/>
    </source>
</evidence>